<keyword evidence="8" id="KW-1185">Reference proteome</keyword>
<keyword evidence="1" id="KW-0805">Transcription regulation</keyword>
<feature type="compositionally biased region" description="Polar residues" evidence="5">
    <location>
        <begin position="359"/>
        <end position="368"/>
    </location>
</feature>
<dbReference type="PROSITE" id="PS50217">
    <property type="entry name" value="BZIP"/>
    <property type="match status" value="1"/>
</dbReference>
<feature type="region of interest" description="Disordered" evidence="5">
    <location>
        <begin position="1"/>
        <end position="44"/>
    </location>
</feature>
<keyword evidence="4" id="KW-0539">Nucleus</keyword>
<evidence type="ECO:0000256" key="3">
    <source>
        <dbReference type="ARBA" id="ARBA00023163"/>
    </source>
</evidence>
<evidence type="ECO:0000313" key="7">
    <source>
        <dbReference type="EMBL" id="KAL2650893.1"/>
    </source>
</evidence>
<evidence type="ECO:0000256" key="2">
    <source>
        <dbReference type="ARBA" id="ARBA00023125"/>
    </source>
</evidence>
<proteinExistence type="predicted"/>
<dbReference type="GO" id="GO:0003677">
    <property type="term" value="F:DNA binding"/>
    <property type="evidence" value="ECO:0007669"/>
    <property type="project" value="UniProtKB-KW"/>
</dbReference>
<protein>
    <recommendedName>
        <fullName evidence="6">BZIP domain-containing protein</fullName>
    </recommendedName>
</protein>
<dbReference type="SMART" id="SM00338">
    <property type="entry name" value="BRLZ"/>
    <property type="match status" value="1"/>
</dbReference>
<dbReference type="Pfam" id="PF00170">
    <property type="entry name" value="bZIP_1"/>
    <property type="match status" value="1"/>
</dbReference>
<dbReference type="Gene3D" id="1.20.5.170">
    <property type="match status" value="1"/>
</dbReference>
<keyword evidence="2" id="KW-0238">DNA-binding</keyword>
<dbReference type="EMBL" id="JBHFFA010000001">
    <property type="protein sequence ID" value="KAL2650893.1"/>
    <property type="molecule type" value="Genomic_DNA"/>
</dbReference>
<gene>
    <name evidence="7" type="ORF">R1flu_019021</name>
</gene>
<dbReference type="AlphaFoldDB" id="A0ABD1ZHG8"/>
<feature type="region of interest" description="Disordered" evidence="5">
    <location>
        <begin position="181"/>
        <end position="259"/>
    </location>
</feature>
<feature type="region of interest" description="Disordered" evidence="5">
    <location>
        <begin position="351"/>
        <end position="404"/>
    </location>
</feature>
<organism evidence="7 8">
    <name type="scientific">Riccia fluitans</name>
    <dbReference type="NCBI Taxonomy" id="41844"/>
    <lineage>
        <taxon>Eukaryota</taxon>
        <taxon>Viridiplantae</taxon>
        <taxon>Streptophyta</taxon>
        <taxon>Embryophyta</taxon>
        <taxon>Marchantiophyta</taxon>
        <taxon>Marchantiopsida</taxon>
        <taxon>Marchantiidae</taxon>
        <taxon>Marchantiales</taxon>
        <taxon>Ricciaceae</taxon>
        <taxon>Riccia</taxon>
    </lineage>
</organism>
<sequence>MCLPPDVSTPALPPIGRRRDVNPSQWATDPRAHQNWGAPPPQSNGAGWPSYFNMDYYNIPQSGYGKEDACGANVIEAAPLGSLLASALAQQEVSKTWQPQANWAAPQNNSFYCSPQAMQTSYGGGMDAGSALMQSAQSAQGALAGQEALCGVESKEEDRLQAGSLIDELYQEARLEQDPAGRKFCNPVSKMGKTAGQKAKHAARSGVKKETSGPEVCIGESDLDLSDEEGEGAPVISEKRRKRMLSNRASAQRSRQRRQERLDTLEVLVAQLRVENAALKTKANTAVASVKKLEDENKVLRERLDAKEHNLEYEISLRKDCAENDNQSLQTTGGNSDMSGIGTSQEGVTISLKTRPGDSDSSSENSGPNKRDVEVGTNNITKIVNTGNNYRVGNQQGSKTRKRCSEGPLEKEWSYFPSYTTVFGTENGETVENTACKAAIAKSTSKMGECLDYTQEGDLAGRVFECLFQINLFAEVNDEARKTTGSLWMWLGRRDSSSCLLEARRRFTQFVVSPYRVYSVYRVRS</sequence>
<evidence type="ECO:0000256" key="5">
    <source>
        <dbReference type="SAM" id="MobiDB-lite"/>
    </source>
</evidence>
<accession>A0ABD1ZHG8</accession>
<dbReference type="PANTHER" id="PTHR45764:SF38">
    <property type="entry name" value="BZIP TRANSCRIPTION FACTOR 44"/>
    <property type="match status" value="1"/>
</dbReference>
<dbReference type="InterPro" id="IPR004827">
    <property type="entry name" value="bZIP"/>
</dbReference>
<reference evidence="7 8" key="1">
    <citation type="submission" date="2024-09" db="EMBL/GenBank/DDBJ databases">
        <title>Chromosome-scale assembly of Riccia fluitans.</title>
        <authorList>
            <person name="Paukszto L."/>
            <person name="Sawicki J."/>
            <person name="Karawczyk K."/>
            <person name="Piernik-Szablinska J."/>
            <person name="Szczecinska M."/>
            <person name="Mazdziarz M."/>
        </authorList>
    </citation>
    <scope>NUCLEOTIDE SEQUENCE [LARGE SCALE GENOMIC DNA]</scope>
    <source>
        <strain evidence="7">Rf_01</strain>
        <tissue evidence="7">Aerial parts of the thallus</tissue>
    </source>
</reference>
<evidence type="ECO:0000256" key="1">
    <source>
        <dbReference type="ARBA" id="ARBA00023015"/>
    </source>
</evidence>
<evidence type="ECO:0000259" key="6">
    <source>
        <dbReference type="PROSITE" id="PS50217"/>
    </source>
</evidence>
<feature type="compositionally biased region" description="Acidic residues" evidence="5">
    <location>
        <begin position="221"/>
        <end position="231"/>
    </location>
</feature>
<dbReference type="SUPFAM" id="SSF57959">
    <property type="entry name" value="Leucine zipper domain"/>
    <property type="match status" value="1"/>
</dbReference>
<dbReference type="InterPro" id="IPR046347">
    <property type="entry name" value="bZIP_sf"/>
</dbReference>
<name>A0ABD1ZHG8_9MARC</name>
<dbReference type="Proteomes" id="UP001605036">
    <property type="component" value="Unassembled WGS sequence"/>
</dbReference>
<evidence type="ECO:0000256" key="4">
    <source>
        <dbReference type="ARBA" id="ARBA00023242"/>
    </source>
</evidence>
<comment type="caution">
    <text evidence="7">The sequence shown here is derived from an EMBL/GenBank/DDBJ whole genome shotgun (WGS) entry which is preliminary data.</text>
</comment>
<feature type="domain" description="BZIP" evidence="6">
    <location>
        <begin position="237"/>
        <end position="300"/>
    </location>
</feature>
<evidence type="ECO:0000313" key="8">
    <source>
        <dbReference type="Proteomes" id="UP001605036"/>
    </source>
</evidence>
<dbReference type="PROSITE" id="PS00036">
    <property type="entry name" value="BZIP_BASIC"/>
    <property type="match status" value="1"/>
</dbReference>
<keyword evidence="3" id="KW-0804">Transcription</keyword>
<dbReference type="PANTHER" id="PTHR45764">
    <property type="entry name" value="BZIP TRANSCRIPTION FACTOR 44"/>
    <property type="match status" value="1"/>
</dbReference>
<feature type="compositionally biased region" description="Polar residues" evidence="5">
    <location>
        <begin position="376"/>
        <end position="398"/>
    </location>
</feature>